<evidence type="ECO:0000259" key="1">
    <source>
        <dbReference type="Pfam" id="PF00535"/>
    </source>
</evidence>
<dbReference type="OrthoDB" id="6307329at2"/>
<evidence type="ECO:0000313" key="3">
    <source>
        <dbReference type="Proteomes" id="UP000184164"/>
    </source>
</evidence>
<keyword evidence="3" id="KW-1185">Reference proteome</keyword>
<dbReference type="PANTHER" id="PTHR22916">
    <property type="entry name" value="GLYCOSYLTRANSFERASE"/>
    <property type="match status" value="1"/>
</dbReference>
<name>A0A1M5BI50_9BACT</name>
<dbReference type="InterPro" id="IPR029044">
    <property type="entry name" value="Nucleotide-diphossugar_trans"/>
</dbReference>
<evidence type="ECO:0000313" key="2">
    <source>
        <dbReference type="EMBL" id="SHF41892.1"/>
    </source>
</evidence>
<keyword evidence="2" id="KW-0808">Transferase</keyword>
<proteinExistence type="predicted"/>
<dbReference type="STRING" id="1484053.SAMN05444274_105150"/>
<dbReference type="GO" id="GO:0016758">
    <property type="term" value="F:hexosyltransferase activity"/>
    <property type="evidence" value="ECO:0007669"/>
    <property type="project" value="UniProtKB-ARBA"/>
</dbReference>
<dbReference type="Pfam" id="PF00535">
    <property type="entry name" value="Glycos_transf_2"/>
    <property type="match status" value="1"/>
</dbReference>
<gene>
    <name evidence="2" type="ORF">SAMN05444274_105150</name>
</gene>
<feature type="domain" description="Glycosyltransferase 2-like" evidence="1">
    <location>
        <begin position="6"/>
        <end position="173"/>
    </location>
</feature>
<reference evidence="3" key="1">
    <citation type="submission" date="2016-11" db="EMBL/GenBank/DDBJ databases">
        <authorList>
            <person name="Varghese N."/>
            <person name="Submissions S."/>
        </authorList>
    </citation>
    <scope>NUCLEOTIDE SEQUENCE [LARGE SCALE GENOMIC DNA]</scope>
    <source>
        <strain evidence="3">DSM 26910</strain>
    </source>
</reference>
<dbReference type="InterPro" id="IPR001173">
    <property type="entry name" value="Glyco_trans_2-like"/>
</dbReference>
<sequence length="334" mass="38779">MTPDVSVILPFFNAENTLEKAVESILEQTFSSFEIVLVDNNSTDKSLSIADAFVRKDSRVRLLHEPRQGVDCAMNCGLDHARGRLIARMDADDFALPQRLEKQVCFLKKNSEIGLVGSAVKYVPHNSRVAGFRRFVKWTNSFYALEEIDRYRFVEIPVVNPTILFRRELFEKFGGCRSGDFPEDYEMQLRYLEAGVKMAKLPDQLLEWHDFSTRLTRTNERYTDEAFFRIKAKYFRKWSEQNNRFHPNIWVWGAGRKTRQRARLLADEGLVINGYIDVVAGKTTKKITLHYSQITPSAEMFIVPMVGNYGVRDKIREFLLEKKFAEGEDFIFLA</sequence>
<dbReference type="EMBL" id="FQUM01000005">
    <property type="protein sequence ID" value="SHF41892.1"/>
    <property type="molecule type" value="Genomic_DNA"/>
</dbReference>
<dbReference type="Proteomes" id="UP000184164">
    <property type="component" value="Unassembled WGS sequence"/>
</dbReference>
<organism evidence="2 3">
    <name type="scientific">Mariniphaga anaerophila</name>
    <dbReference type="NCBI Taxonomy" id="1484053"/>
    <lineage>
        <taxon>Bacteria</taxon>
        <taxon>Pseudomonadati</taxon>
        <taxon>Bacteroidota</taxon>
        <taxon>Bacteroidia</taxon>
        <taxon>Marinilabiliales</taxon>
        <taxon>Prolixibacteraceae</taxon>
        <taxon>Mariniphaga</taxon>
    </lineage>
</organism>
<accession>A0A1M5BI50</accession>
<dbReference type="RefSeq" id="WP_073001990.1">
    <property type="nucleotide sequence ID" value="NZ_FQUM01000005.1"/>
</dbReference>
<dbReference type="PANTHER" id="PTHR22916:SF3">
    <property type="entry name" value="UDP-GLCNAC:BETAGAL BETA-1,3-N-ACETYLGLUCOSAMINYLTRANSFERASE-LIKE PROTEIN 1"/>
    <property type="match status" value="1"/>
</dbReference>
<dbReference type="Gene3D" id="3.90.550.10">
    <property type="entry name" value="Spore Coat Polysaccharide Biosynthesis Protein SpsA, Chain A"/>
    <property type="match status" value="1"/>
</dbReference>
<protein>
    <submittedName>
        <fullName evidence="2">Glycosyltransferase involved in cell wall bisynthesis</fullName>
    </submittedName>
</protein>
<dbReference type="SUPFAM" id="SSF53448">
    <property type="entry name" value="Nucleotide-diphospho-sugar transferases"/>
    <property type="match status" value="1"/>
</dbReference>
<dbReference type="AlphaFoldDB" id="A0A1M5BI50"/>